<dbReference type="SUPFAM" id="SSF81321">
    <property type="entry name" value="Family A G protein-coupled receptor-like"/>
    <property type="match status" value="2"/>
</dbReference>
<feature type="transmembrane region" description="Helical" evidence="9">
    <location>
        <begin position="471"/>
        <end position="494"/>
    </location>
</feature>
<evidence type="ECO:0000256" key="1">
    <source>
        <dbReference type="ARBA" id="ARBA00004651"/>
    </source>
</evidence>
<feature type="domain" description="G-protein coupled receptors family 1 profile" evidence="10">
    <location>
        <begin position="22"/>
        <end position="249"/>
    </location>
</feature>
<keyword evidence="8" id="KW-0807">Transducer</keyword>
<keyword evidence="6 9" id="KW-0472">Membrane</keyword>
<dbReference type="Pfam" id="PF00001">
    <property type="entry name" value="7tm_1"/>
    <property type="match status" value="2"/>
</dbReference>
<keyword evidence="4 9" id="KW-1133">Transmembrane helix</keyword>
<dbReference type="Proteomes" id="UP000271974">
    <property type="component" value="Unassembled WGS sequence"/>
</dbReference>
<feature type="domain" description="G-protein coupled receptors family 1 profile" evidence="10">
    <location>
        <begin position="310"/>
        <end position="538"/>
    </location>
</feature>
<keyword evidence="12" id="KW-1185">Reference proteome</keyword>
<dbReference type="InterPro" id="IPR050569">
    <property type="entry name" value="TAAR"/>
</dbReference>
<feature type="transmembrane region" description="Helical" evidence="9">
    <location>
        <begin position="528"/>
        <end position="549"/>
    </location>
</feature>
<feature type="transmembrane region" description="Helical" evidence="9">
    <location>
        <begin position="301"/>
        <end position="321"/>
    </location>
</feature>
<feature type="transmembrane region" description="Helical" evidence="9">
    <location>
        <begin position="47"/>
        <end position="71"/>
    </location>
</feature>
<dbReference type="PROSITE" id="PS50262">
    <property type="entry name" value="G_PROTEIN_RECEP_F1_2"/>
    <property type="match status" value="2"/>
</dbReference>
<keyword evidence="5" id="KW-0297">G-protein coupled receptor</keyword>
<protein>
    <recommendedName>
        <fullName evidence="10">G-protein coupled receptors family 1 profile domain-containing protein</fullName>
    </recommendedName>
</protein>
<dbReference type="InterPro" id="IPR000276">
    <property type="entry name" value="GPCR_Rhodpsn"/>
</dbReference>
<dbReference type="GO" id="GO:0005886">
    <property type="term" value="C:plasma membrane"/>
    <property type="evidence" value="ECO:0007669"/>
    <property type="project" value="UniProtKB-SubCell"/>
</dbReference>
<keyword evidence="7" id="KW-0675">Receptor</keyword>
<dbReference type="EMBL" id="RQTK01000215">
    <property type="protein sequence ID" value="RUS84170.1"/>
    <property type="molecule type" value="Genomic_DNA"/>
</dbReference>
<evidence type="ECO:0000256" key="6">
    <source>
        <dbReference type="ARBA" id="ARBA00023136"/>
    </source>
</evidence>
<dbReference type="InterPro" id="IPR017452">
    <property type="entry name" value="GPCR_Rhodpsn_7TM"/>
</dbReference>
<sequence>MKSDNKTCRSWDSHRGHTDLETNALPLEPVCLHQIWIGFSDSMNISYCALCVSDLLCILSLPWNAICYIPAFIDSGLQFLAREVAVPTGGALSQIFAGTTAWITAFISLERCLCVMFPLKSKEFVRSQMTVIIILLIFILGITPLTGITFFTYVFEVRFDEGKNRTIVDVTYRNSSFVDQLMDFNSLYTMIFTNTIPLVLIVLVVKLIKSAAWRIGHSSEQAKNSSGRKSTTEIRIAKTVLVIATAFILPGSLSSMQYLLSVTMGVYSRYYRSMARLGFLLSIYFRMWSKLRHTVNKMARITISVFGIIGNTQIILTFVNIGFSESINISYCALCVSDLLCILSLPWNAICYVPAFIDSGLQFLAREVVVPTGGVLSQIFAGTTAWITVFISLERCLCIMFPLKSKEFVRSQMTVIIILLIFILGITPLTGITFFTYVFEVRFDEGKNRTIVDVTYRNSSFVDQLMDFNSLYTMIFTNTIPLVLIVFCSIAVVVKLIKSAAWRIGHSSEQAKNSSGRKSTTEIRIAKTVLVIATAFILPGSLSSMHMQYLLSVAMGVYSRYYRSMARLGFLLSIYFRMWSKLRHTVNKMVCEKGRLKK</sequence>
<gene>
    <name evidence="11" type="ORF">EGW08_008057</name>
</gene>
<evidence type="ECO:0000256" key="2">
    <source>
        <dbReference type="ARBA" id="ARBA00022475"/>
    </source>
</evidence>
<dbReference type="OrthoDB" id="6091802at2759"/>
<feature type="transmembrane region" description="Helical" evidence="9">
    <location>
        <begin position="236"/>
        <end position="258"/>
    </location>
</feature>
<feature type="transmembrane region" description="Helical" evidence="9">
    <location>
        <begin position="415"/>
        <end position="439"/>
    </location>
</feature>
<dbReference type="PRINTS" id="PR00237">
    <property type="entry name" value="GPCRRHODOPSN"/>
</dbReference>
<feature type="transmembrane region" description="Helical" evidence="9">
    <location>
        <begin position="91"/>
        <end position="109"/>
    </location>
</feature>
<evidence type="ECO:0000313" key="12">
    <source>
        <dbReference type="Proteomes" id="UP000271974"/>
    </source>
</evidence>
<dbReference type="Gene3D" id="1.20.1070.10">
    <property type="entry name" value="Rhodopsin 7-helix transmembrane proteins"/>
    <property type="match status" value="2"/>
</dbReference>
<dbReference type="PANTHER" id="PTHR24249">
    <property type="entry name" value="HISTAMINE RECEPTOR-RELATED G-PROTEIN COUPLED RECEPTOR"/>
    <property type="match status" value="1"/>
</dbReference>
<keyword evidence="3 9" id="KW-0812">Transmembrane</keyword>
<feature type="transmembrane region" description="Helical" evidence="9">
    <location>
        <begin position="130"/>
        <end position="155"/>
    </location>
</feature>
<evidence type="ECO:0000256" key="7">
    <source>
        <dbReference type="ARBA" id="ARBA00023170"/>
    </source>
</evidence>
<feature type="transmembrane region" description="Helical" evidence="9">
    <location>
        <begin position="561"/>
        <end position="579"/>
    </location>
</feature>
<evidence type="ECO:0000256" key="4">
    <source>
        <dbReference type="ARBA" id="ARBA00022989"/>
    </source>
</evidence>
<comment type="caution">
    <text evidence="11">The sequence shown here is derived from an EMBL/GenBank/DDBJ whole genome shotgun (WGS) entry which is preliminary data.</text>
</comment>
<proteinExistence type="predicted"/>
<evidence type="ECO:0000256" key="8">
    <source>
        <dbReference type="ARBA" id="ARBA00023224"/>
    </source>
</evidence>
<evidence type="ECO:0000256" key="5">
    <source>
        <dbReference type="ARBA" id="ARBA00023040"/>
    </source>
</evidence>
<accession>A0A3S1BHP9</accession>
<feature type="transmembrane region" description="Helical" evidence="9">
    <location>
        <begin position="187"/>
        <end position="208"/>
    </location>
</feature>
<dbReference type="GO" id="GO:0004930">
    <property type="term" value="F:G protein-coupled receptor activity"/>
    <property type="evidence" value="ECO:0007669"/>
    <property type="project" value="UniProtKB-KW"/>
</dbReference>
<name>A0A3S1BHP9_ELYCH</name>
<evidence type="ECO:0000259" key="10">
    <source>
        <dbReference type="PROSITE" id="PS50262"/>
    </source>
</evidence>
<evidence type="ECO:0000256" key="3">
    <source>
        <dbReference type="ARBA" id="ARBA00022692"/>
    </source>
</evidence>
<dbReference type="STRING" id="188477.A0A3S1BHP9"/>
<reference evidence="11 12" key="1">
    <citation type="submission" date="2019-01" db="EMBL/GenBank/DDBJ databases">
        <title>A draft genome assembly of the solar-powered sea slug Elysia chlorotica.</title>
        <authorList>
            <person name="Cai H."/>
            <person name="Li Q."/>
            <person name="Fang X."/>
            <person name="Li J."/>
            <person name="Curtis N.E."/>
            <person name="Altenburger A."/>
            <person name="Shibata T."/>
            <person name="Feng M."/>
            <person name="Maeda T."/>
            <person name="Schwartz J.A."/>
            <person name="Shigenobu S."/>
            <person name="Lundholm N."/>
            <person name="Nishiyama T."/>
            <person name="Yang H."/>
            <person name="Hasebe M."/>
            <person name="Li S."/>
            <person name="Pierce S.K."/>
            <person name="Wang J."/>
        </authorList>
    </citation>
    <scope>NUCLEOTIDE SEQUENCE [LARGE SCALE GENOMIC DNA]</scope>
    <source>
        <strain evidence="11">EC2010</strain>
        <tissue evidence="11">Whole organism of an adult</tissue>
    </source>
</reference>
<organism evidence="11 12">
    <name type="scientific">Elysia chlorotica</name>
    <name type="common">Eastern emerald elysia</name>
    <name type="synonym">Sea slug</name>
    <dbReference type="NCBI Taxonomy" id="188477"/>
    <lineage>
        <taxon>Eukaryota</taxon>
        <taxon>Metazoa</taxon>
        <taxon>Spiralia</taxon>
        <taxon>Lophotrochozoa</taxon>
        <taxon>Mollusca</taxon>
        <taxon>Gastropoda</taxon>
        <taxon>Heterobranchia</taxon>
        <taxon>Euthyneura</taxon>
        <taxon>Panpulmonata</taxon>
        <taxon>Sacoglossa</taxon>
        <taxon>Placobranchoidea</taxon>
        <taxon>Plakobranchidae</taxon>
        <taxon>Elysia</taxon>
    </lineage>
</organism>
<evidence type="ECO:0000313" key="11">
    <source>
        <dbReference type="EMBL" id="RUS84170.1"/>
    </source>
</evidence>
<dbReference type="AlphaFoldDB" id="A0A3S1BHP9"/>
<feature type="transmembrane region" description="Helical" evidence="9">
    <location>
        <begin position="379"/>
        <end position="403"/>
    </location>
</feature>
<evidence type="ECO:0000256" key="9">
    <source>
        <dbReference type="SAM" id="Phobius"/>
    </source>
</evidence>
<comment type="subcellular location">
    <subcellularLocation>
        <location evidence="1">Cell membrane</location>
        <topology evidence="1">Multi-pass membrane protein</topology>
    </subcellularLocation>
</comment>
<keyword evidence="2" id="KW-1003">Cell membrane</keyword>